<name>A0AAV9DY80_ACOCL</name>
<evidence type="ECO:0000256" key="4">
    <source>
        <dbReference type="ARBA" id="ARBA00022801"/>
    </source>
</evidence>
<evidence type="ECO:0000313" key="11">
    <source>
        <dbReference type="Proteomes" id="UP001180020"/>
    </source>
</evidence>
<evidence type="ECO:0000256" key="6">
    <source>
        <dbReference type="ARBA" id="ARBA00022912"/>
    </source>
</evidence>
<evidence type="ECO:0000256" key="2">
    <source>
        <dbReference type="ARBA" id="ARBA00013064"/>
    </source>
</evidence>
<dbReference type="InterPro" id="IPR006545">
    <property type="entry name" value="EYA_dom"/>
</dbReference>
<dbReference type="PANTHER" id="PTHR10190:SF16">
    <property type="entry name" value="DEVELOPMENTAL PROTEIN EYES ABSENT"/>
    <property type="match status" value="1"/>
</dbReference>
<dbReference type="EMBL" id="JAUJYO010000010">
    <property type="protein sequence ID" value="KAK1305966.1"/>
    <property type="molecule type" value="Genomic_DNA"/>
</dbReference>
<dbReference type="SUPFAM" id="SSF56784">
    <property type="entry name" value="HAD-like"/>
    <property type="match status" value="1"/>
</dbReference>
<comment type="similarity">
    <text evidence="1">Belongs to the HAD-like hydrolase superfamily. EYA family.</text>
</comment>
<dbReference type="EC" id="3.1.3.48" evidence="2"/>
<keyword evidence="5 9" id="KW-0460">Magnesium</keyword>
<dbReference type="PANTHER" id="PTHR10190">
    <property type="entry name" value="EYES ABSENT"/>
    <property type="match status" value="1"/>
</dbReference>
<dbReference type="InterPro" id="IPR038102">
    <property type="entry name" value="EYA_dom_sf"/>
</dbReference>
<evidence type="ECO:0000256" key="9">
    <source>
        <dbReference type="PIRSR" id="PIRSR628472-2"/>
    </source>
</evidence>
<organism evidence="10 11">
    <name type="scientific">Acorus calamus</name>
    <name type="common">Sweet flag</name>
    <dbReference type="NCBI Taxonomy" id="4465"/>
    <lineage>
        <taxon>Eukaryota</taxon>
        <taxon>Viridiplantae</taxon>
        <taxon>Streptophyta</taxon>
        <taxon>Embryophyta</taxon>
        <taxon>Tracheophyta</taxon>
        <taxon>Spermatophyta</taxon>
        <taxon>Magnoliopsida</taxon>
        <taxon>Liliopsida</taxon>
        <taxon>Acoraceae</taxon>
        <taxon>Acorus</taxon>
    </lineage>
</organism>
<dbReference type="InterPro" id="IPR036412">
    <property type="entry name" value="HAD-like_sf"/>
</dbReference>
<dbReference type="AlphaFoldDB" id="A0AAV9DY80"/>
<dbReference type="GO" id="GO:0046872">
    <property type="term" value="F:metal ion binding"/>
    <property type="evidence" value="ECO:0007669"/>
    <property type="project" value="UniProtKB-KW"/>
</dbReference>
<evidence type="ECO:0000313" key="10">
    <source>
        <dbReference type="EMBL" id="KAK1305966.1"/>
    </source>
</evidence>
<reference evidence="10" key="2">
    <citation type="submission" date="2023-06" db="EMBL/GenBank/DDBJ databases">
        <authorList>
            <person name="Ma L."/>
            <person name="Liu K.-W."/>
            <person name="Li Z."/>
            <person name="Hsiao Y.-Y."/>
            <person name="Qi Y."/>
            <person name="Fu T."/>
            <person name="Tang G."/>
            <person name="Zhang D."/>
            <person name="Sun W.-H."/>
            <person name="Liu D.-K."/>
            <person name="Li Y."/>
            <person name="Chen G.-Z."/>
            <person name="Liu X.-D."/>
            <person name="Liao X.-Y."/>
            <person name="Jiang Y.-T."/>
            <person name="Yu X."/>
            <person name="Hao Y."/>
            <person name="Huang J."/>
            <person name="Zhao X.-W."/>
            <person name="Ke S."/>
            <person name="Chen Y.-Y."/>
            <person name="Wu W.-L."/>
            <person name="Hsu J.-L."/>
            <person name="Lin Y.-F."/>
            <person name="Huang M.-D."/>
            <person name="Li C.-Y."/>
            <person name="Huang L."/>
            <person name="Wang Z.-W."/>
            <person name="Zhao X."/>
            <person name="Zhong W.-Y."/>
            <person name="Peng D.-H."/>
            <person name="Ahmad S."/>
            <person name="Lan S."/>
            <person name="Zhang J.-S."/>
            <person name="Tsai W.-C."/>
            <person name="Van De Peer Y."/>
            <person name="Liu Z.-J."/>
        </authorList>
    </citation>
    <scope>NUCLEOTIDE SEQUENCE</scope>
    <source>
        <strain evidence="10">CP</strain>
        <tissue evidence="10">Leaves</tissue>
    </source>
</reference>
<dbReference type="GO" id="GO:0030154">
    <property type="term" value="P:cell differentiation"/>
    <property type="evidence" value="ECO:0007669"/>
    <property type="project" value="TreeGrafter"/>
</dbReference>
<evidence type="ECO:0000256" key="8">
    <source>
        <dbReference type="PIRSR" id="PIRSR628472-1"/>
    </source>
</evidence>
<protein>
    <recommendedName>
        <fullName evidence="2">protein-tyrosine-phosphatase</fullName>
        <ecNumber evidence="2">3.1.3.48</ecNumber>
    </recommendedName>
</protein>
<comment type="catalytic activity">
    <reaction evidence="7">
        <text>O-phospho-L-tyrosyl-[protein] + H2O = L-tyrosyl-[protein] + phosphate</text>
        <dbReference type="Rhea" id="RHEA:10684"/>
        <dbReference type="Rhea" id="RHEA-COMP:10136"/>
        <dbReference type="Rhea" id="RHEA-COMP:20101"/>
        <dbReference type="ChEBI" id="CHEBI:15377"/>
        <dbReference type="ChEBI" id="CHEBI:43474"/>
        <dbReference type="ChEBI" id="CHEBI:46858"/>
        <dbReference type="ChEBI" id="CHEBI:61978"/>
        <dbReference type="EC" id="3.1.3.48"/>
    </reaction>
</comment>
<keyword evidence="4" id="KW-0378">Hydrolase</keyword>
<dbReference type="InterPro" id="IPR028472">
    <property type="entry name" value="EYA"/>
</dbReference>
<feature type="binding site" evidence="9">
    <location>
        <position position="257"/>
    </location>
    <ligand>
        <name>Mg(2+)</name>
        <dbReference type="ChEBI" id="CHEBI:18420"/>
    </ligand>
</feature>
<dbReference type="Proteomes" id="UP001180020">
    <property type="component" value="Unassembled WGS sequence"/>
</dbReference>
<comment type="cofactor">
    <cofactor evidence="9">
        <name>Mg(2+)</name>
        <dbReference type="ChEBI" id="CHEBI:18420"/>
    </cofactor>
    <text evidence="9">Binds 1 Mg(2+) ion per subunit.</text>
</comment>
<comment type="caution">
    <text evidence="10">The sequence shown here is derived from an EMBL/GenBank/DDBJ whole genome shotgun (WGS) entry which is preliminary data.</text>
</comment>
<dbReference type="NCBIfam" id="TIGR01658">
    <property type="entry name" value="EYA-cons_domain"/>
    <property type="match status" value="1"/>
</dbReference>
<evidence type="ECO:0000256" key="7">
    <source>
        <dbReference type="ARBA" id="ARBA00051722"/>
    </source>
</evidence>
<evidence type="ECO:0000256" key="1">
    <source>
        <dbReference type="ARBA" id="ARBA00010501"/>
    </source>
</evidence>
<gene>
    <name evidence="10" type="ORF">QJS10_CPA10g01131</name>
</gene>
<keyword evidence="11" id="KW-1185">Reference proteome</keyword>
<evidence type="ECO:0000256" key="5">
    <source>
        <dbReference type="ARBA" id="ARBA00022842"/>
    </source>
</evidence>
<feature type="active site" description="Proton donor" evidence="8">
    <location>
        <position position="23"/>
    </location>
</feature>
<keyword evidence="6" id="KW-0904">Protein phosphatase</keyword>
<keyword evidence="3 9" id="KW-0479">Metal-binding</keyword>
<reference evidence="10" key="1">
    <citation type="journal article" date="2023" name="Nat. Commun.">
        <title>Diploid and tetraploid genomes of Acorus and the evolution of monocots.</title>
        <authorList>
            <person name="Ma L."/>
            <person name="Liu K.W."/>
            <person name="Li Z."/>
            <person name="Hsiao Y.Y."/>
            <person name="Qi Y."/>
            <person name="Fu T."/>
            <person name="Tang G.D."/>
            <person name="Zhang D."/>
            <person name="Sun W.H."/>
            <person name="Liu D.K."/>
            <person name="Li Y."/>
            <person name="Chen G.Z."/>
            <person name="Liu X.D."/>
            <person name="Liao X.Y."/>
            <person name="Jiang Y.T."/>
            <person name="Yu X."/>
            <person name="Hao Y."/>
            <person name="Huang J."/>
            <person name="Zhao X.W."/>
            <person name="Ke S."/>
            <person name="Chen Y.Y."/>
            <person name="Wu W.L."/>
            <person name="Hsu J.L."/>
            <person name="Lin Y.F."/>
            <person name="Huang M.D."/>
            <person name="Li C.Y."/>
            <person name="Huang L."/>
            <person name="Wang Z.W."/>
            <person name="Zhao X."/>
            <person name="Zhong W.Y."/>
            <person name="Peng D.H."/>
            <person name="Ahmad S."/>
            <person name="Lan S."/>
            <person name="Zhang J.S."/>
            <person name="Tsai W.C."/>
            <person name="Van de Peer Y."/>
            <person name="Liu Z.J."/>
        </authorList>
    </citation>
    <scope>NUCLEOTIDE SEQUENCE</scope>
    <source>
        <strain evidence="10">CP</strain>
    </source>
</reference>
<accession>A0AAV9DY80</accession>
<feature type="binding site" evidence="9">
    <location>
        <position position="23"/>
    </location>
    <ligand>
        <name>Mg(2+)</name>
        <dbReference type="ChEBI" id="CHEBI:18420"/>
    </ligand>
</feature>
<sequence>MDQSSTSNNTTKDPVNVYIWDLDETLILLKSLLTGAYAEALNGLKDSQTGVKIGKFWEKLILQVCDEHYFYEQIENYNEPFIDSLLEYDDGRDLSGYDFSNDGLSPPFDDSIKRKLAYRHRVIAQKYEQGLHNILDEKTIKLWSDHYDLTDNFTDGWLSSARAFLEQASGKSGVPTPCQLSSGMTTDSTDAKTQNIHFLVTSGSLIPSLVKLQLFRLDDFFSYKQVYSSWEVGKLQCFTWIKARFGGPSVRFCVIGDGFEECEAAERMRWPFIQIDLQPNGPHRFPGLTMDLVGHYIDVVYDTSDAKKDDE</sequence>
<feature type="binding site" evidence="9">
    <location>
        <position position="21"/>
    </location>
    <ligand>
        <name>Mg(2+)</name>
        <dbReference type="ChEBI" id="CHEBI:18420"/>
    </ligand>
</feature>
<feature type="active site" description="Nucleophile" evidence="8">
    <location>
        <position position="21"/>
    </location>
</feature>
<dbReference type="Gene3D" id="3.40.50.12350">
    <property type="match status" value="1"/>
</dbReference>
<proteinExistence type="inferred from homology"/>
<dbReference type="GO" id="GO:0004725">
    <property type="term" value="F:protein tyrosine phosphatase activity"/>
    <property type="evidence" value="ECO:0007669"/>
    <property type="project" value="UniProtKB-EC"/>
</dbReference>
<dbReference type="GO" id="GO:0005634">
    <property type="term" value="C:nucleus"/>
    <property type="evidence" value="ECO:0007669"/>
    <property type="project" value="TreeGrafter"/>
</dbReference>
<evidence type="ECO:0000256" key="3">
    <source>
        <dbReference type="ARBA" id="ARBA00022723"/>
    </source>
</evidence>
<dbReference type="GO" id="GO:0045739">
    <property type="term" value="P:positive regulation of DNA repair"/>
    <property type="evidence" value="ECO:0007669"/>
    <property type="project" value="TreeGrafter"/>
</dbReference>